<name>A0A699X1Y1_TANCI</name>
<dbReference type="AlphaFoldDB" id="A0A699X1Y1"/>
<accession>A0A699X1Y1</accession>
<proteinExistence type="predicted"/>
<sequence>IDQDLGISLVQHDAEIQERYGHDMEFDYDFDTAEKDVSTVRLQVELDEKESQRISRVHESASSFNVEE</sequence>
<protein>
    <submittedName>
        <fullName evidence="1">Uncharacterized protein</fullName>
    </submittedName>
</protein>
<gene>
    <name evidence="1" type="ORF">Tci_925478</name>
</gene>
<feature type="non-terminal residue" evidence="1">
    <location>
        <position position="1"/>
    </location>
</feature>
<evidence type="ECO:0000313" key="1">
    <source>
        <dbReference type="EMBL" id="GFD53509.1"/>
    </source>
</evidence>
<organism evidence="1">
    <name type="scientific">Tanacetum cinerariifolium</name>
    <name type="common">Dalmatian daisy</name>
    <name type="synonym">Chrysanthemum cinerariifolium</name>
    <dbReference type="NCBI Taxonomy" id="118510"/>
    <lineage>
        <taxon>Eukaryota</taxon>
        <taxon>Viridiplantae</taxon>
        <taxon>Streptophyta</taxon>
        <taxon>Embryophyta</taxon>
        <taxon>Tracheophyta</taxon>
        <taxon>Spermatophyta</taxon>
        <taxon>Magnoliopsida</taxon>
        <taxon>eudicotyledons</taxon>
        <taxon>Gunneridae</taxon>
        <taxon>Pentapetalae</taxon>
        <taxon>asterids</taxon>
        <taxon>campanulids</taxon>
        <taxon>Asterales</taxon>
        <taxon>Asteraceae</taxon>
        <taxon>Asteroideae</taxon>
        <taxon>Anthemideae</taxon>
        <taxon>Anthemidinae</taxon>
        <taxon>Tanacetum</taxon>
    </lineage>
</organism>
<reference evidence="1" key="1">
    <citation type="journal article" date="2019" name="Sci. Rep.">
        <title>Draft genome of Tanacetum cinerariifolium, the natural source of mosquito coil.</title>
        <authorList>
            <person name="Yamashiro T."/>
            <person name="Shiraishi A."/>
            <person name="Satake H."/>
            <person name="Nakayama K."/>
        </authorList>
    </citation>
    <scope>NUCLEOTIDE SEQUENCE</scope>
</reference>
<dbReference type="EMBL" id="BKCJ011795214">
    <property type="protein sequence ID" value="GFD53509.1"/>
    <property type="molecule type" value="Genomic_DNA"/>
</dbReference>
<comment type="caution">
    <text evidence="1">The sequence shown here is derived from an EMBL/GenBank/DDBJ whole genome shotgun (WGS) entry which is preliminary data.</text>
</comment>